<proteinExistence type="predicted"/>
<dbReference type="AlphaFoldDB" id="A0A8T0G6F8"/>
<evidence type="ECO:0000313" key="2">
    <source>
        <dbReference type="EMBL" id="KAG0553468.1"/>
    </source>
</evidence>
<feature type="chain" id="PRO_5035838183" description="Secreted protein" evidence="1">
    <location>
        <begin position="34"/>
        <end position="78"/>
    </location>
</feature>
<comment type="caution">
    <text evidence="2">The sequence shown here is derived from an EMBL/GenBank/DDBJ whole genome shotgun (WGS) entry which is preliminary data.</text>
</comment>
<dbReference type="Proteomes" id="UP000822688">
    <property type="component" value="Chromosome 12"/>
</dbReference>
<accession>A0A8T0G6F8</accession>
<organism evidence="2 3">
    <name type="scientific">Ceratodon purpureus</name>
    <name type="common">Fire moss</name>
    <name type="synonym">Dicranum purpureum</name>
    <dbReference type="NCBI Taxonomy" id="3225"/>
    <lineage>
        <taxon>Eukaryota</taxon>
        <taxon>Viridiplantae</taxon>
        <taxon>Streptophyta</taxon>
        <taxon>Embryophyta</taxon>
        <taxon>Bryophyta</taxon>
        <taxon>Bryophytina</taxon>
        <taxon>Bryopsida</taxon>
        <taxon>Dicranidae</taxon>
        <taxon>Pseudoditrichales</taxon>
        <taxon>Ditrichaceae</taxon>
        <taxon>Ceratodon</taxon>
    </lineage>
</organism>
<evidence type="ECO:0000256" key="1">
    <source>
        <dbReference type="SAM" id="SignalP"/>
    </source>
</evidence>
<sequence length="78" mass="8545">MRTPTPLLIIFSIGKLGLQAVLFSATSPHGVLSHRHGPTGPSRRLHLLASPEWIVKEHKIIKTSTCRAKEALAVTWLA</sequence>
<reference evidence="2" key="1">
    <citation type="submission" date="2020-06" db="EMBL/GenBank/DDBJ databases">
        <title>WGS assembly of Ceratodon purpureus strain R40.</title>
        <authorList>
            <person name="Carey S.B."/>
            <person name="Jenkins J."/>
            <person name="Shu S."/>
            <person name="Lovell J.T."/>
            <person name="Sreedasyam A."/>
            <person name="Maumus F."/>
            <person name="Tiley G.P."/>
            <person name="Fernandez-Pozo N."/>
            <person name="Barry K."/>
            <person name="Chen C."/>
            <person name="Wang M."/>
            <person name="Lipzen A."/>
            <person name="Daum C."/>
            <person name="Saski C.A."/>
            <person name="Payton A.C."/>
            <person name="Mcbreen J.C."/>
            <person name="Conrad R.E."/>
            <person name="Kollar L.M."/>
            <person name="Olsson S."/>
            <person name="Huttunen S."/>
            <person name="Landis J.B."/>
            <person name="Wickett N.J."/>
            <person name="Johnson M.G."/>
            <person name="Rensing S.A."/>
            <person name="Grimwood J."/>
            <person name="Schmutz J."/>
            <person name="Mcdaniel S.F."/>
        </authorList>
    </citation>
    <scope>NUCLEOTIDE SEQUENCE</scope>
    <source>
        <strain evidence="2">R40</strain>
    </source>
</reference>
<name>A0A8T0G6F8_CERPU</name>
<protein>
    <recommendedName>
        <fullName evidence="4">Secreted protein</fullName>
    </recommendedName>
</protein>
<gene>
    <name evidence="2" type="ORF">KC19_12G013900</name>
</gene>
<feature type="signal peptide" evidence="1">
    <location>
        <begin position="1"/>
        <end position="33"/>
    </location>
</feature>
<keyword evidence="3" id="KW-1185">Reference proteome</keyword>
<dbReference type="EMBL" id="CM026433">
    <property type="protein sequence ID" value="KAG0553468.1"/>
    <property type="molecule type" value="Genomic_DNA"/>
</dbReference>
<evidence type="ECO:0008006" key="4">
    <source>
        <dbReference type="Google" id="ProtNLM"/>
    </source>
</evidence>
<keyword evidence="1" id="KW-0732">Signal</keyword>
<evidence type="ECO:0000313" key="3">
    <source>
        <dbReference type="Proteomes" id="UP000822688"/>
    </source>
</evidence>